<protein>
    <submittedName>
        <fullName evidence="1">Uncharacterized protein</fullName>
    </submittedName>
</protein>
<dbReference type="EMBL" id="NCSJ02000045">
    <property type="protein sequence ID" value="RFU32939.1"/>
    <property type="molecule type" value="Genomic_DNA"/>
</dbReference>
<evidence type="ECO:0000313" key="1">
    <source>
        <dbReference type="EMBL" id="RFU32939.1"/>
    </source>
</evidence>
<dbReference type="Proteomes" id="UP000258309">
    <property type="component" value="Unassembled WGS sequence"/>
</dbReference>
<dbReference type="STRING" id="5539.A0A3E2HHP9"/>
<evidence type="ECO:0000313" key="2">
    <source>
        <dbReference type="Proteomes" id="UP000258309"/>
    </source>
</evidence>
<accession>A0A3E2HHP9</accession>
<feature type="non-terminal residue" evidence="1">
    <location>
        <position position="1"/>
    </location>
</feature>
<name>A0A3E2HHP9_SCYLI</name>
<organism evidence="1 2">
    <name type="scientific">Scytalidium lignicola</name>
    <name type="common">Hyphomycete</name>
    <dbReference type="NCBI Taxonomy" id="5539"/>
    <lineage>
        <taxon>Eukaryota</taxon>
        <taxon>Fungi</taxon>
        <taxon>Dikarya</taxon>
        <taxon>Ascomycota</taxon>
        <taxon>Pezizomycotina</taxon>
        <taxon>Leotiomycetes</taxon>
        <taxon>Leotiomycetes incertae sedis</taxon>
        <taxon>Scytalidium</taxon>
    </lineage>
</organism>
<gene>
    <name evidence="1" type="ORF">B7463_g3399</name>
</gene>
<reference evidence="1 2" key="1">
    <citation type="submission" date="2018-05" db="EMBL/GenBank/DDBJ databases">
        <title>Draft genome sequence of Scytalidium lignicola DSM 105466, a ubiquitous saprotrophic fungus.</title>
        <authorList>
            <person name="Buettner E."/>
            <person name="Gebauer A.M."/>
            <person name="Hofrichter M."/>
            <person name="Liers C."/>
            <person name="Kellner H."/>
        </authorList>
    </citation>
    <scope>NUCLEOTIDE SEQUENCE [LARGE SCALE GENOMIC DNA]</scope>
    <source>
        <strain evidence="1 2">DSM 105466</strain>
    </source>
</reference>
<keyword evidence="2" id="KW-1185">Reference proteome</keyword>
<sequence>MRFYVRQNPKLTPNILKEAVGFFVDTENSLPSELSVDDWSSLWNRSESRGGSNSSLTYLLDFEIDHLPLSSTSIPVNDQWESELFGVLQLSEKTTSSDYAPKNLILLACLQRTSLNLLDTPILCQRLFCYIYRANQKVGNSNQIFKKLPKNMIKSPSYSVSFELQARSGQVYYLIKIIRVLGAIMNWEDAAELGSKYKDSSTVKAQKHLRK</sequence>
<feature type="non-terminal residue" evidence="1">
    <location>
        <position position="211"/>
    </location>
</feature>
<proteinExistence type="predicted"/>
<dbReference type="AlphaFoldDB" id="A0A3E2HHP9"/>
<comment type="caution">
    <text evidence="1">The sequence shown here is derived from an EMBL/GenBank/DDBJ whole genome shotgun (WGS) entry which is preliminary data.</text>
</comment>